<accession>A0A6M3JTG0</accession>
<dbReference type="AlphaFoldDB" id="A0A6M3JTG0"/>
<name>A0A6M3JTG0_9ZZZZ</name>
<evidence type="ECO:0000313" key="1">
    <source>
        <dbReference type="EMBL" id="QJA73294.1"/>
    </source>
</evidence>
<sequence length="129" mass="13231">MTVSNAYNGSFATFTKCASNDATGSEAGLQNIAHNTTQFTSVTDPHDYRLPGTGSALYNTGTDGPFAAPLDYTTDIQGDTRTSTWDIGADEYVAAGGGLTAALADSNTISDALGGFLTYRASIGDDANA</sequence>
<dbReference type="EMBL" id="MT142016">
    <property type="protein sequence ID" value="QJA73294.1"/>
    <property type="molecule type" value="Genomic_DNA"/>
</dbReference>
<proteinExistence type="predicted"/>
<reference evidence="1" key="1">
    <citation type="submission" date="2020-03" db="EMBL/GenBank/DDBJ databases">
        <title>The deep terrestrial virosphere.</title>
        <authorList>
            <person name="Holmfeldt K."/>
            <person name="Nilsson E."/>
            <person name="Simone D."/>
            <person name="Lopez-Fernandez M."/>
            <person name="Wu X."/>
            <person name="de Brujin I."/>
            <person name="Lundin D."/>
            <person name="Andersson A."/>
            <person name="Bertilsson S."/>
            <person name="Dopson M."/>
        </authorList>
    </citation>
    <scope>NUCLEOTIDE SEQUENCE</scope>
    <source>
        <strain evidence="1">MM415A02415</strain>
    </source>
</reference>
<gene>
    <name evidence="1" type="ORF">MM415A02415_0006</name>
</gene>
<organism evidence="1">
    <name type="scientific">viral metagenome</name>
    <dbReference type="NCBI Taxonomy" id="1070528"/>
    <lineage>
        <taxon>unclassified sequences</taxon>
        <taxon>metagenomes</taxon>
        <taxon>organismal metagenomes</taxon>
    </lineage>
</organism>
<protein>
    <submittedName>
        <fullName evidence="1">Uncharacterized protein</fullName>
    </submittedName>
</protein>